<evidence type="ECO:0000313" key="9">
    <source>
        <dbReference type="Proteomes" id="UP000077037"/>
    </source>
</evidence>
<comment type="function">
    <text evidence="5">Required for morphogenesis and for the elongation of the flagellar filament by facilitating polymerization of the flagellin monomers at the tip of growing filament. Forms a capping structure, which prevents flagellin subunits (transported through the central channel of the flagellum) from leaking out without polymerization at the distal end.</text>
</comment>
<dbReference type="InterPro" id="IPR003481">
    <property type="entry name" value="FliD_N"/>
</dbReference>
<dbReference type="RefSeq" id="WP_082887097.1">
    <property type="nucleotide sequence ID" value="NZ_FKBS01000008.1"/>
</dbReference>
<evidence type="ECO:0000256" key="3">
    <source>
        <dbReference type="ARBA" id="ARBA00023054"/>
    </source>
</evidence>
<evidence type="ECO:0000313" key="8">
    <source>
        <dbReference type="EMBL" id="SAI02664.1"/>
    </source>
</evidence>
<name>A0A157M1V5_9BORD</name>
<comment type="subcellular location">
    <subcellularLocation>
        <location evidence="5">Secreted</location>
    </subcellularLocation>
    <subcellularLocation>
        <location evidence="5">Bacterial flagellum</location>
    </subcellularLocation>
</comment>
<evidence type="ECO:0000256" key="4">
    <source>
        <dbReference type="ARBA" id="ARBA00023143"/>
    </source>
</evidence>
<dbReference type="GO" id="GO:0007155">
    <property type="term" value="P:cell adhesion"/>
    <property type="evidence" value="ECO:0007669"/>
    <property type="project" value="InterPro"/>
</dbReference>
<evidence type="ECO:0000259" key="6">
    <source>
        <dbReference type="Pfam" id="PF02465"/>
    </source>
</evidence>
<dbReference type="InterPro" id="IPR040026">
    <property type="entry name" value="FliD"/>
</dbReference>
<protein>
    <recommendedName>
        <fullName evidence="5">Flagellar hook-associated protein 2</fullName>
        <shortName evidence="5">HAP2</shortName>
    </recommendedName>
    <alternativeName>
        <fullName evidence="5">Flagellar cap protein</fullName>
    </alternativeName>
</protein>
<organism evidence="8 9">
    <name type="scientific">Bordetella ansorpii</name>
    <dbReference type="NCBI Taxonomy" id="288768"/>
    <lineage>
        <taxon>Bacteria</taxon>
        <taxon>Pseudomonadati</taxon>
        <taxon>Pseudomonadota</taxon>
        <taxon>Betaproteobacteria</taxon>
        <taxon>Burkholderiales</taxon>
        <taxon>Alcaligenaceae</taxon>
        <taxon>Bordetella</taxon>
    </lineage>
</organism>
<sequence length="464" mass="48021">MATITSLGAGTSLDLETILTSLQANNEVVLDQLSARQESYEVKVSSFSQLQSSVQSVLDAAKALAKVDTLNAVKSTVSGSAVTVTTVAGATPGQYSVTVNQVATAQRLQSASALDRTEKHGASATLEIELENGTKTTITTSDTSLDGIAKAINANDESGVNATIINDGQNGSYLMLTAKDTGQANTIKSINVTDNTELGALLNYTSADPTGGQLVQTQEALDAEVTINGIAVTSASNSITEAVDGVTFDISPDAEPNDVATVSITSDPQAIKDAVTKFVNAYNSLQTTLYNLTSFSVADETQNPLTGDSTARNIQTSLASALQVVSGEGALQTLNALGISTNPDKVAGVGGTLTVDSTKLTNALNSNPADVARVLAGPNGLAASITTATDAILGSSGSIKHRQDGLQETVDAMQKQYDNTESRMTAELDNMRARFVQLTVLVNQMNSTSSYLTQQFAALSKSTS</sequence>
<dbReference type="GO" id="GO:0005576">
    <property type="term" value="C:extracellular region"/>
    <property type="evidence" value="ECO:0007669"/>
    <property type="project" value="UniProtKB-SubCell"/>
</dbReference>
<proteinExistence type="inferred from homology"/>
<dbReference type="GO" id="GO:0009421">
    <property type="term" value="C:bacterial-type flagellum filament cap"/>
    <property type="evidence" value="ECO:0007669"/>
    <property type="project" value="InterPro"/>
</dbReference>
<evidence type="ECO:0000256" key="1">
    <source>
        <dbReference type="ARBA" id="ARBA00009764"/>
    </source>
</evidence>
<dbReference type="PANTHER" id="PTHR30288">
    <property type="entry name" value="FLAGELLAR CAP/ASSEMBLY PROTEIN FLID"/>
    <property type="match status" value="1"/>
</dbReference>
<dbReference type="Pfam" id="PF02465">
    <property type="entry name" value="FliD_N"/>
    <property type="match status" value="1"/>
</dbReference>
<keyword evidence="8" id="KW-0969">Cilium</keyword>
<evidence type="ECO:0000256" key="5">
    <source>
        <dbReference type="RuleBase" id="RU362066"/>
    </source>
</evidence>
<dbReference type="EMBL" id="FKBS01000008">
    <property type="protein sequence ID" value="SAI02664.1"/>
    <property type="molecule type" value="Genomic_DNA"/>
</dbReference>
<keyword evidence="5" id="KW-0964">Secreted</keyword>
<gene>
    <name evidence="8" type="primary">fliD</name>
    <name evidence="8" type="ORF">SAMEA1982600_01004</name>
</gene>
<comment type="subunit">
    <text evidence="2 5">Homopentamer.</text>
</comment>
<dbReference type="Pfam" id="PF07195">
    <property type="entry name" value="FliD_C"/>
    <property type="match status" value="1"/>
</dbReference>
<evidence type="ECO:0000256" key="2">
    <source>
        <dbReference type="ARBA" id="ARBA00011255"/>
    </source>
</evidence>
<evidence type="ECO:0000259" key="7">
    <source>
        <dbReference type="Pfam" id="PF07195"/>
    </source>
</evidence>
<keyword evidence="8" id="KW-0966">Cell projection</keyword>
<dbReference type="OrthoDB" id="5980200at2"/>
<reference evidence="8 9" key="1">
    <citation type="submission" date="2016-03" db="EMBL/GenBank/DDBJ databases">
        <authorList>
            <consortium name="Pathogen Informatics"/>
        </authorList>
    </citation>
    <scope>NUCLEOTIDE SEQUENCE [LARGE SCALE GENOMIC DNA]</scope>
    <source>
        <strain evidence="8 9">NCTC13364</strain>
    </source>
</reference>
<keyword evidence="3" id="KW-0175">Coiled coil</keyword>
<dbReference type="GO" id="GO:0071973">
    <property type="term" value="P:bacterial-type flagellum-dependent cell motility"/>
    <property type="evidence" value="ECO:0007669"/>
    <property type="project" value="TreeGrafter"/>
</dbReference>
<comment type="similarity">
    <text evidence="1 5">Belongs to the FliD family.</text>
</comment>
<dbReference type="GO" id="GO:0009424">
    <property type="term" value="C:bacterial-type flagellum hook"/>
    <property type="evidence" value="ECO:0007669"/>
    <property type="project" value="UniProtKB-UniRule"/>
</dbReference>
<keyword evidence="4 5" id="KW-0975">Bacterial flagellum</keyword>
<feature type="domain" description="Flagellar hook-associated protein 2 C-terminal" evidence="7">
    <location>
        <begin position="220"/>
        <end position="447"/>
    </location>
</feature>
<dbReference type="AlphaFoldDB" id="A0A157M1V5"/>
<dbReference type="Proteomes" id="UP000077037">
    <property type="component" value="Unassembled WGS sequence"/>
</dbReference>
<dbReference type="InterPro" id="IPR010809">
    <property type="entry name" value="FliD_C"/>
</dbReference>
<feature type="domain" description="Flagellar hook-associated protein 2 N-terminal" evidence="6">
    <location>
        <begin position="12"/>
        <end position="106"/>
    </location>
</feature>
<keyword evidence="8" id="KW-0282">Flagellum</keyword>
<dbReference type="PANTHER" id="PTHR30288:SF0">
    <property type="entry name" value="FLAGELLAR HOOK-ASSOCIATED PROTEIN 2"/>
    <property type="match status" value="1"/>
</dbReference>
<accession>A0A157M1V5</accession>